<gene>
    <name evidence="7" type="ORF">CJ030_MR6G021565</name>
</gene>
<keyword evidence="2" id="KW-0805">Transcription regulation</keyword>
<keyword evidence="3" id="KW-0238">DNA-binding</keyword>
<accession>A0A6A1VFC5</accession>
<dbReference type="Proteomes" id="UP000516437">
    <property type="component" value="Chromosome 6"/>
</dbReference>
<proteinExistence type="predicted"/>
<dbReference type="AlphaFoldDB" id="A0A6A1VFC5"/>
<dbReference type="GO" id="GO:0046983">
    <property type="term" value="F:protein dimerization activity"/>
    <property type="evidence" value="ECO:0007669"/>
    <property type="project" value="InterPro"/>
</dbReference>
<organism evidence="7 8">
    <name type="scientific">Morella rubra</name>
    <name type="common">Chinese bayberry</name>
    <dbReference type="NCBI Taxonomy" id="262757"/>
    <lineage>
        <taxon>Eukaryota</taxon>
        <taxon>Viridiplantae</taxon>
        <taxon>Streptophyta</taxon>
        <taxon>Embryophyta</taxon>
        <taxon>Tracheophyta</taxon>
        <taxon>Spermatophyta</taxon>
        <taxon>Magnoliopsida</taxon>
        <taxon>eudicotyledons</taxon>
        <taxon>Gunneridae</taxon>
        <taxon>Pentapetalae</taxon>
        <taxon>rosids</taxon>
        <taxon>fabids</taxon>
        <taxon>Fagales</taxon>
        <taxon>Myricaceae</taxon>
        <taxon>Morella</taxon>
    </lineage>
</organism>
<protein>
    <submittedName>
        <fullName evidence="7">Transcription factor mef2A</fullName>
    </submittedName>
</protein>
<dbReference type="PROSITE" id="PS50066">
    <property type="entry name" value="MADS_BOX_2"/>
    <property type="match status" value="1"/>
</dbReference>
<keyword evidence="4" id="KW-0804">Transcription</keyword>
<keyword evidence="8" id="KW-1185">Reference proteome</keyword>
<evidence type="ECO:0000256" key="5">
    <source>
        <dbReference type="ARBA" id="ARBA00023242"/>
    </source>
</evidence>
<evidence type="ECO:0000256" key="4">
    <source>
        <dbReference type="ARBA" id="ARBA00023163"/>
    </source>
</evidence>
<evidence type="ECO:0000313" key="8">
    <source>
        <dbReference type="Proteomes" id="UP000516437"/>
    </source>
</evidence>
<dbReference type="InterPro" id="IPR036879">
    <property type="entry name" value="TF_MADSbox_sf"/>
</dbReference>
<evidence type="ECO:0000313" key="7">
    <source>
        <dbReference type="EMBL" id="KAB1211245.1"/>
    </source>
</evidence>
<comment type="caution">
    <text evidence="7">The sequence shown here is derived from an EMBL/GenBank/DDBJ whole genome shotgun (WGS) entry which is preliminary data.</text>
</comment>
<evidence type="ECO:0000259" key="6">
    <source>
        <dbReference type="PROSITE" id="PS50066"/>
    </source>
</evidence>
<dbReference type="SMART" id="SM00432">
    <property type="entry name" value="MADS"/>
    <property type="match status" value="1"/>
</dbReference>
<dbReference type="OrthoDB" id="601557at2759"/>
<comment type="subcellular location">
    <subcellularLocation>
        <location evidence="1">Nucleus</location>
    </subcellularLocation>
</comment>
<dbReference type="CDD" id="cd00120">
    <property type="entry name" value="MADS"/>
    <property type="match status" value="1"/>
</dbReference>
<dbReference type="GO" id="GO:0005634">
    <property type="term" value="C:nucleus"/>
    <property type="evidence" value="ECO:0007669"/>
    <property type="project" value="UniProtKB-SubCell"/>
</dbReference>
<evidence type="ECO:0000256" key="3">
    <source>
        <dbReference type="ARBA" id="ARBA00023125"/>
    </source>
</evidence>
<dbReference type="Pfam" id="PF00319">
    <property type="entry name" value="SRF-TF"/>
    <property type="match status" value="1"/>
</dbReference>
<feature type="domain" description="MADS-box" evidence="6">
    <location>
        <begin position="1"/>
        <end position="53"/>
    </location>
</feature>
<dbReference type="InterPro" id="IPR050142">
    <property type="entry name" value="MADS-box/MEF2_TF"/>
</dbReference>
<dbReference type="GO" id="GO:0003677">
    <property type="term" value="F:DNA binding"/>
    <property type="evidence" value="ECO:0007669"/>
    <property type="project" value="UniProtKB-KW"/>
</dbReference>
<evidence type="ECO:0000256" key="2">
    <source>
        <dbReference type="ARBA" id="ARBA00023015"/>
    </source>
</evidence>
<dbReference type="InterPro" id="IPR002100">
    <property type="entry name" value="TF_MADSbox"/>
</dbReference>
<dbReference type="Gene3D" id="3.40.1810.10">
    <property type="entry name" value="Transcription factor, MADS-box"/>
    <property type="match status" value="1"/>
</dbReference>
<dbReference type="PRINTS" id="PR00404">
    <property type="entry name" value="MADSDOMAIN"/>
</dbReference>
<dbReference type="EMBL" id="RXIC02000024">
    <property type="protein sequence ID" value="KAB1211245.1"/>
    <property type="molecule type" value="Genomic_DNA"/>
</dbReference>
<keyword evidence="5" id="KW-0539">Nucleus</keyword>
<evidence type="ECO:0000256" key="1">
    <source>
        <dbReference type="ARBA" id="ARBA00004123"/>
    </source>
</evidence>
<dbReference type="PANTHER" id="PTHR48019">
    <property type="entry name" value="SERUM RESPONSE FACTOR HOMOLOG"/>
    <property type="match status" value="1"/>
</dbReference>
<reference evidence="7 8" key="1">
    <citation type="journal article" date="2019" name="Plant Biotechnol. J.">
        <title>The red bayberry genome and genetic basis of sex determination.</title>
        <authorList>
            <person name="Jia H.M."/>
            <person name="Jia H.J."/>
            <person name="Cai Q.L."/>
            <person name="Wang Y."/>
            <person name="Zhao H.B."/>
            <person name="Yang W.F."/>
            <person name="Wang G.Y."/>
            <person name="Li Y.H."/>
            <person name="Zhan D.L."/>
            <person name="Shen Y.T."/>
            <person name="Niu Q.F."/>
            <person name="Chang L."/>
            <person name="Qiu J."/>
            <person name="Zhao L."/>
            <person name="Xie H.B."/>
            <person name="Fu W.Y."/>
            <person name="Jin J."/>
            <person name="Li X.W."/>
            <person name="Jiao Y."/>
            <person name="Zhou C.C."/>
            <person name="Tu T."/>
            <person name="Chai C.Y."/>
            <person name="Gao J.L."/>
            <person name="Fan L.J."/>
            <person name="van de Weg E."/>
            <person name="Wang J.Y."/>
            <person name="Gao Z.S."/>
        </authorList>
    </citation>
    <scope>NUCLEOTIDE SEQUENCE [LARGE SCALE GENOMIC DNA]</scope>
    <source>
        <tissue evidence="7">Leaves</tissue>
    </source>
</reference>
<dbReference type="SUPFAM" id="SSF55455">
    <property type="entry name" value="SRF-like"/>
    <property type="match status" value="1"/>
</dbReference>
<name>A0A6A1VFC5_9ROSI</name>
<sequence>MGRGKLTMELISKEKSRSATFQKRKKGLMKKAEELSTLCGVSVSMIIYGPRQRDRLLELDICPQDRVKLDIVIDKYKTDTSLKRARGAFDLSDFFIERNKRVEVEVKRLRKNIFQAKYPTWDDRIDVLTEDQLRLLLDVIDSKVEGAVLRINMMKAGNQHAVMEKAMFGRATSGMVYSHGPQPELFRSHFNGTHTAFYQDQLSTFPMKPYDTQWSSQLQTDQGSHLLPLDLNPMDNNFMKLLHDWTQFGTASTSSTLHAAPPHDPSEYNMMSGVLENTILNKPGASVNYYDLSGQFTPQYMQYPVTANISSHMMHGFQVNHELYDIKEIDAKNKVLI</sequence>